<reference evidence="3 4" key="1">
    <citation type="submission" date="2022-01" db="EMBL/GenBank/DDBJ databases">
        <title>Desulfofustis limnae sp. nov., a novel mesophilic sulfate-reducing bacterium isolated from marsh soil.</title>
        <authorList>
            <person name="Watanabe M."/>
            <person name="Takahashi A."/>
            <person name="Kojima H."/>
            <person name="Fukui M."/>
        </authorList>
    </citation>
    <scope>NUCLEOTIDE SEQUENCE [LARGE SCALE GENOMIC DNA]</scope>
    <source>
        <strain evidence="3 4">PPLL</strain>
    </source>
</reference>
<accession>A0ABN6M0D4</accession>
<protein>
    <submittedName>
        <fullName evidence="3">RND transporter</fullName>
    </submittedName>
</protein>
<dbReference type="Pfam" id="PF02321">
    <property type="entry name" value="OEP"/>
    <property type="match status" value="2"/>
</dbReference>
<dbReference type="NCBIfam" id="TIGR01845">
    <property type="entry name" value="outer_NodT"/>
    <property type="match status" value="1"/>
</dbReference>
<dbReference type="PANTHER" id="PTHR30203:SF25">
    <property type="entry name" value="OUTER MEMBRANE PROTEIN-RELATED"/>
    <property type="match status" value="1"/>
</dbReference>
<sequence>MLLAGLLSGCIAVGPDYRSPETAMPAAWTQLSQTTGAWQVQDLSSWWQQLDDPRLSSLISEALQANLDLQAARSRLREARARRNVAAAGQVPEIGASGQAAFSETSDDTGGGSRESYRAGFDASWELDLFGRTRRTVEAAEADLEATEASLRDVQVSLIAEVATGYIELRTSQLRRTITQNNLTAQSETLQLVTWRAEAGLADRQEVVQALANREQTRAQMPRLETDIIQARHRLELLLGRQPGSLAERLDNVADLPTLPTRIGVGIPADTLRQRPDIVRAERTLAAETARLGVAEAARYPSFALSGSIGVEALRFAALTSSGAAAGSLIAGVSAPLFDGGRLRNQALIQDEIRHQAEIAYRHTILTALQEVENSLVALVRAEQRRTTLADAAAAAAEAAGLAQLRYRGGVIDFQAVLDTERTRLSIEDSLASSRAEALLALIGLYKALGGGWSTPTAASSDDEKLP</sequence>
<keyword evidence="2" id="KW-0472">Membrane</keyword>
<evidence type="ECO:0000256" key="2">
    <source>
        <dbReference type="RuleBase" id="RU362097"/>
    </source>
</evidence>
<dbReference type="Gene3D" id="1.20.1600.10">
    <property type="entry name" value="Outer membrane efflux proteins (OEP)"/>
    <property type="match status" value="1"/>
</dbReference>
<dbReference type="InterPro" id="IPR010131">
    <property type="entry name" value="MdtP/NodT-like"/>
</dbReference>
<proteinExistence type="inferred from homology"/>
<keyword evidence="2" id="KW-0564">Palmitate</keyword>
<comment type="similarity">
    <text evidence="1 2">Belongs to the outer membrane factor (OMF) (TC 1.B.17) family.</text>
</comment>
<dbReference type="InterPro" id="IPR003423">
    <property type="entry name" value="OMP_efflux"/>
</dbReference>
<evidence type="ECO:0000313" key="3">
    <source>
        <dbReference type="EMBL" id="BDD86333.1"/>
    </source>
</evidence>
<dbReference type="Gene3D" id="2.20.200.10">
    <property type="entry name" value="Outer membrane efflux proteins (OEP)"/>
    <property type="match status" value="1"/>
</dbReference>
<keyword evidence="2" id="KW-1134">Transmembrane beta strand</keyword>
<comment type="subcellular location">
    <subcellularLocation>
        <location evidence="2">Cell membrane</location>
        <topology evidence="2">Lipid-anchor</topology>
    </subcellularLocation>
</comment>
<keyword evidence="2" id="KW-0449">Lipoprotein</keyword>
<keyword evidence="2" id="KW-0812">Transmembrane</keyword>
<dbReference type="SUPFAM" id="SSF56954">
    <property type="entry name" value="Outer membrane efflux proteins (OEP)"/>
    <property type="match status" value="1"/>
</dbReference>
<evidence type="ECO:0000313" key="4">
    <source>
        <dbReference type="Proteomes" id="UP000830055"/>
    </source>
</evidence>
<dbReference type="PANTHER" id="PTHR30203">
    <property type="entry name" value="OUTER MEMBRANE CATION EFFLUX PROTEIN"/>
    <property type="match status" value="1"/>
</dbReference>
<dbReference type="Proteomes" id="UP000830055">
    <property type="component" value="Chromosome"/>
</dbReference>
<name>A0ABN6M0D4_9BACT</name>
<organism evidence="3 4">
    <name type="scientific">Desulfofustis limnaeus</name>
    <dbReference type="NCBI Taxonomy" id="2740163"/>
    <lineage>
        <taxon>Bacteria</taxon>
        <taxon>Pseudomonadati</taxon>
        <taxon>Thermodesulfobacteriota</taxon>
        <taxon>Desulfobulbia</taxon>
        <taxon>Desulfobulbales</taxon>
        <taxon>Desulfocapsaceae</taxon>
        <taxon>Desulfofustis</taxon>
    </lineage>
</organism>
<keyword evidence="4" id="KW-1185">Reference proteome</keyword>
<evidence type="ECO:0000256" key="1">
    <source>
        <dbReference type="ARBA" id="ARBA00007613"/>
    </source>
</evidence>
<dbReference type="EMBL" id="AP025516">
    <property type="protein sequence ID" value="BDD86333.1"/>
    <property type="molecule type" value="Genomic_DNA"/>
</dbReference>
<gene>
    <name evidence="3" type="ORF">DPPLL_06980</name>
</gene>